<evidence type="ECO:0000313" key="1">
    <source>
        <dbReference type="EMBL" id="KMU54122.1"/>
    </source>
</evidence>
<dbReference type="EMBL" id="LFJS01000001">
    <property type="protein sequence ID" value="KMU54122.1"/>
    <property type="molecule type" value="Genomic_DNA"/>
</dbReference>
<gene>
    <name evidence="1" type="ORF">AB868_00028</name>
</gene>
<protein>
    <submittedName>
        <fullName evidence="1">Uncharacterized protein</fullName>
    </submittedName>
</protein>
<dbReference type="RefSeq" id="WP_049294711.1">
    <property type="nucleotide sequence ID" value="NZ_LFJS01000001.1"/>
</dbReference>
<sequence>MIKGISNTAETARGLVGTMKVRADINSAAFSEMLGAADGKVRQNKADPLSRITAQTVQNLTALFAFAPKAAATHTAAAGTLSFEQRVTLTQSAELLQTRTNYLRMALQLHNPGKAFSAPALLKL</sequence>
<organism evidence="1 2">
    <name type="scientific">Serratia marcescens</name>
    <dbReference type="NCBI Taxonomy" id="615"/>
    <lineage>
        <taxon>Bacteria</taxon>
        <taxon>Pseudomonadati</taxon>
        <taxon>Pseudomonadota</taxon>
        <taxon>Gammaproteobacteria</taxon>
        <taxon>Enterobacterales</taxon>
        <taxon>Yersiniaceae</taxon>
        <taxon>Serratia</taxon>
    </lineage>
</organism>
<reference evidence="1 2" key="1">
    <citation type="submission" date="2015-06" db="EMBL/GenBank/DDBJ databases">
        <title>Draft Genome of Serratia marcescens Strain AH0650_Sm1.</title>
        <authorList>
            <person name="Wan Y."/>
            <person name="Gorrie C."/>
            <person name="Holt K."/>
        </authorList>
    </citation>
    <scope>NUCLEOTIDE SEQUENCE [LARGE SCALE GENOMIC DNA]</scope>
    <source>
        <strain evidence="1 2">AH0650_Sm1</strain>
    </source>
</reference>
<comment type="caution">
    <text evidence="1">The sequence shown here is derived from an EMBL/GenBank/DDBJ whole genome shotgun (WGS) entry which is preliminary data.</text>
</comment>
<accession>A0A656VP38</accession>
<evidence type="ECO:0000313" key="2">
    <source>
        <dbReference type="Proteomes" id="UP000037482"/>
    </source>
</evidence>
<name>A0A656VP38_SERMA</name>
<proteinExistence type="predicted"/>
<dbReference type="AlphaFoldDB" id="A0A656VP38"/>
<dbReference type="Proteomes" id="UP000037482">
    <property type="component" value="Unassembled WGS sequence"/>
</dbReference>